<evidence type="ECO:0000313" key="2">
    <source>
        <dbReference type="Ensembl" id="ENSNFUP00015034412.1"/>
    </source>
</evidence>
<dbReference type="PANTHER" id="PTHR33332">
    <property type="entry name" value="REVERSE TRANSCRIPTASE DOMAIN-CONTAINING PROTEIN"/>
    <property type="match status" value="1"/>
</dbReference>
<dbReference type="PROSITE" id="PS50878">
    <property type="entry name" value="RT_POL"/>
    <property type="match status" value="1"/>
</dbReference>
<dbReference type="Pfam" id="PF00078">
    <property type="entry name" value="RVT_1"/>
    <property type="match status" value="1"/>
</dbReference>
<dbReference type="AlphaFoldDB" id="A0A8C6MH68"/>
<feature type="domain" description="Reverse transcriptase" evidence="1">
    <location>
        <begin position="1"/>
        <end position="179"/>
    </location>
</feature>
<proteinExistence type="predicted"/>
<protein>
    <recommendedName>
        <fullName evidence="1">Reverse transcriptase domain-containing protein</fullName>
    </recommendedName>
</protein>
<evidence type="ECO:0000313" key="3">
    <source>
        <dbReference type="Proteomes" id="UP000694548"/>
    </source>
</evidence>
<reference evidence="2" key="3">
    <citation type="submission" date="2025-09" db="UniProtKB">
        <authorList>
            <consortium name="Ensembl"/>
        </authorList>
    </citation>
    <scope>IDENTIFICATION</scope>
</reference>
<organism evidence="2 3">
    <name type="scientific">Nothobranchius furzeri</name>
    <name type="common">Turquoise killifish</name>
    <dbReference type="NCBI Taxonomy" id="105023"/>
    <lineage>
        <taxon>Eukaryota</taxon>
        <taxon>Metazoa</taxon>
        <taxon>Chordata</taxon>
        <taxon>Craniata</taxon>
        <taxon>Vertebrata</taxon>
        <taxon>Euteleostomi</taxon>
        <taxon>Actinopterygii</taxon>
        <taxon>Neopterygii</taxon>
        <taxon>Teleostei</taxon>
        <taxon>Neoteleostei</taxon>
        <taxon>Acanthomorphata</taxon>
        <taxon>Ovalentaria</taxon>
        <taxon>Atherinomorphae</taxon>
        <taxon>Cyprinodontiformes</taxon>
        <taxon>Nothobranchiidae</taxon>
        <taxon>Nothobranchius</taxon>
    </lineage>
</organism>
<name>A0A8C6MH68_NOTFU</name>
<dbReference type="GeneTree" id="ENSGT01150000286909"/>
<accession>A0A8C6MH68</accession>
<sequence length="375" mass="41944">CAPDRCVLRTATVTLSHTVLLHRLSTIGISKTPLNWLKSYLSNRTQFVQLRTFHSNSKPVTSGVPQGSVLGPLLFIIYLLPLGNIFRKFNIHFPCYADDTQLYFSTQPNPPLPSSSLLSCLTEVKSWFSSNFLQLNSNKTEILLTGTKSSLSKTGSFSLSFDNTTLLPTAKAKSLGVILDNTLSFIPHINNTRTTAYFHLCNINRLHPCLSQHSTAILVHSLVTSRIDYCNALLSGLPLKSPNKLQLVQNSAARIIPKTSTFDHITPVLQQLHWLPVKYRIDYKILLHAFKAIHNLAPPYLSNLLHIVTPTRSLRSSSPSLSVPRTRLSTMGARAFSHSAPKLWNTLPPDLRNINSFSTFKSQLKTHMFRLAYSL</sequence>
<evidence type="ECO:0000259" key="1">
    <source>
        <dbReference type="PROSITE" id="PS50878"/>
    </source>
</evidence>
<dbReference type="Proteomes" id="UP000694548">
    <property type="component" value="Chromosome sgr02"/>
</dbReference>
<dbReference type="Ensembl" id="ENSNFUT00015035956.1">
    <property type="protein sequence ID" value="ENSNFUP00015034412.1"/>
    <property type="gene ID" value="ENSNFUG00015016775.1"/>
</dbReference>
<reference evidence="2" key="1">
    <citation type="submission" date="2014-08" db="EMBL/GenBank/DDBJ databases">
        <authorList>
            <person name="Senf B."/>
            <person name="Petzold A."/>
            <person name="Downie B.R."/>
            <person name="Koch P."/>
            <person name="Platzer M."/>
        </authorList>
    </citation>
    <scope>NUCLEOTIDE SEQUENCE [LARGE SCALE GENOMIC DNA]</scope>
    <source>
        <strain evidence="2">GRZ</strain>
    </source>
</reference>
<dbReference type="InterPro" id="IPR000477">
    <property type="entry name" value="RT_dom"/>
</dbReference>
<reference evidence="2" key="2">
    <citation type="submission" date="2025-08" db="UniProtKB">
        <authorList>
            <consortium name="Ensembl"/>
        </authorList>
    </citation>
    <scope>IDENTIFICATION</scope>
</reference>
<keyword evidence="3" id="KW-1185">Reference proteome</keyword>